<evidence type="ECO:0000313" key="3">
    <source>
        <dbReference type="Proteomes" id="UP000327157"/>
    </source>
</evidence>
<reference evidence="2 3" key="3">
    <citation type="submission" date="2019-11" db="EMBL/GenBank/DDBJ databases">
        <title>A de novo genome assembly of a pear dwarfing rootstock.</title>
        <authorList>
            <person name="Wang F."/>
            <person name="Wang J."/>
            <person name="Li S."/>
            <person name="Zhang Y."/>
            <person name="Fang M."/>
            <person name="Ma L."/>
            <person name="Zhao Y."/>
            <person name="Jiang S."/>
        </authorList>
    </citation>
    <scope>NUCLEOTIDE SEQUENCE [LARGE SCALE GENOMIC DNA]</scope>
    <source>
        <strain evidence="2">S2</strain>
        <tissue evidence="2">Leaf</tissue>
    </source>
</reference>
<dbReference type="AlphaFoldDB" id="A0A5N5FNF7"/>
<name>A0A5N5FNF7_9ROSA</name>
<proteinExistence type="predicted"/>
<protein>
    <submittedName>
        <fullName evidence="2">Uncharacterized protein</fullName>
    </submittedName>
</protein>
<reference evidence="2 3" key="1">
    <citation type="submission" date="2019-09" db="EMBL/GenBank/DDBJ databases">
        <authorList>
            <person name="Ou C."/>
        </authorList>
    </citation>
    <scope>NUCLEOTIDE SEQUENCE [LARGE SCALE GENOMIC DNA]</scope>
    <source>
        <strain evidence="2">S2</strain>
        <tissue evidence="2">Leaf</tissue>
    </source>
</reference>
<evidence type="ECO:0000256" key="1">
    <source>
        <dbReference type="SAM" id="MobiDB-lite"/>
    </source>
</evidence>
<dbReference type="Proteomes" id="UP000327157">
    <property type="component" value="Chromosome 13"/>
</dbReference>
<comment type="caution">
    <text evidence="2">The sequence shown here is derived from an EMBL/GenBank/DDBJ whole genome shotgun (WGS) entry which is preliminary data.</text>
</comment>
<gene>
    <name evidence="2" type="ORF">D8674_010075</name>
</gene>
<accession>A0A5N5FNF7</accession>
<feature type="region of interest" description="Disordered" evidence="1">
    <location>
        <begin position="1"/>
        <end position="95"/>
    </location>
</feature>
<dbReference type="EMBL" id="SMOL01000753">
    <property type="protein sequence ID" value="KAB2599804.1"/>
    <property type="molecule type" value="Genomic_DNA"/>
</dbReference>
<evidence type="ECO:0000313" key="2">
    <source>
        <dbReference type="EMBL" id="KAB2599804.1"/>
    </source>
</evidence>
<reference evidence="3" key="2">
    <citation type="submission" date="2019-10" db="EMBL/GenBank/DDBJ databases">
        <title>A de novo genome assembly of a pear dwarfing rootstock.</title>
        <authorList>
            <person name="Wang F."/>
            <person name="Wang J."/>
            <person name="Li S."/>
            <person name="Zhang Y."/>
            <person name="Fang M."/>
            <person name="Ma L."/>
            <person name="Zhao Y."/>
            <person name="Jiang S."/>
        </authorList>
    </citation>
    <scope>NUCLEOTIDE SEQUENCE [LARGE SCALE GENOMIC DNA]</scope>
</reference>
<keyword evidence="3" id="KW-1185">Reference proteome</keyword>
<feature type="compositionally biased region" description="Basic and acidic residues" evidence="1">
    <location>
        <begin position="27"/>
        <end position="44"/>
    </location>
</feature>
<sequence>MFNESETEVRPEVETGMSRQANPKVVKSSDSESEKRPKARHDLPVPKAIPTRKRRRSQTSQTSHPLATLPTKVGKTKQKSTRPTASKKLDSHPNGIKEVMSKILKKLKFSPLPKAAKEPIVLDIPVIS</sequence>
<organism evidence="2 3">
    <name type="scientific">Pyrus ussuriensis x Pyrus communis</name>
    <dbReference type="NCBI Taxonomy" id="2448454"/>
    <lineage>
        <taxon>Eukaryota</taxon>
        <taxon>Viridiplantae</taxon>
        <taxon>Streptophyta</taxon>
        <taxon>Embryophyta</taxon>
        <taxon>Tracheophyta</taxon>
        <taxon>Spermatophyta</taxon>
        <taxon>Magnoliopsida</taxon>
        <taxon>eudicotyledons</taxon>
        <taxon>Gunneridae</taxon>
        <taxon>Pentapetalae</taxon>
        <taxon>rosids</taxon>
        <taxon>fabids</taxon>
        <taxon>Rosales</taxon>
        <taxon>Rosaceae</taxon>
        <taxon>Amygdaloideae</taxon>
        <taxon>Maleae</taxon>
        <taxon>Pyrus</taxon>
    </lineage>
</organism>